<comment type="caution">
    <text evidence="1">The sequence shown here is derived from an EMBL/GenBank/DDBJ whole genome shotgun (WGS) entry which is preliminary data.</text>
</comment>
<dbReference type="EMBL" id="QORE01001473">
    <property type="protein sequence ID" value="RCI71330.1"/>
    <property type="molecule type" value="Genomic_DNA"/>
</dbReference>
<feature type="non-terminal residue" evidence="1">
    <location>
        <position position="1"/>
    </location>
</feature>
<evidence type="ECO:0000313" key="2">
    <source>
        <dbReference type="Proteomes" id="UP000253594"/>
    </source>
</evidence>
<sequence>RAEAARQRALGDDVYVGGVQAYSTLGWFDDPILSSMLRWDDERLATLIFHELAHQKFYLRDDTAFNESFATFVEQEGTRQWREYRGLPPADGREEKRREQFTALVLASRARLEALYAGPLDDAAKRAGKAAEFQRLRREYAALSQREWGGESPFKAWIDAPFNNAKLLPFGLYDQWVAAFAVLFRQVGGNWPAFYARVRSLGQLPLAERQAALQRLAAAAP</sequence>
<dbReference type="GO" id="GO:0004177">
    <property type="term" value="F:aminopeptidase activity"/>
    <property type="evidence" value="ECO:0007669"/>
    <property type="project" value="UniProtKB-KW"/>
</dbReference>
<dbReference type="SUPFAM" id="SSF55486">
    <property type="entry name" value="Metalloproteases ('zincins'), catalytic domain"/>
    <property type="match status" value="1"/>
</dbReference>
<dbReference type="AlphaFoldDB" id="A0A367M1S5"/>
<keyword evidence="1" id="KW-0031">Aminopeptidase</keyword>
<keyword evidence="1" id="KW-0645">Protease</keyword>
<name>A0A367M1S5_PSEAI</name>
<keyword evidence="1" id="KW-0378">Hydrolase</keyword>
<gene>
    <name evidence="1" type="ORF">DT376_29715</name>
</gene>
<evidence type="ECO:0000313" key="1">
    <source>
        <dbReference type="EMBL" id="RCI71330.1"/>
    </source>
</evidence>
<reference evidence="1 2" key="1">
    <citation type="submission" date="2018-07" db="EMBL/GenBank/DDBJ databases">
        <title>Mechanisms of high-level aminoglycoside resistance among Gram-negative pathogens in Brazil.</title>
        <authorList>
            <person name="Ballaben A.S."/>
            <person name="Darini A.L.C."/>
            <person name="Doi Y."/>
        </authorList>
    </citation>
    <scope>NUCLEOTIDE SEQUENCE [LARGE SCALE GENOMIC DNA]</scope>
    <source>
        <strain evidence="1 2">B2-305</strain>
    </source>
</reference>
<accession>A0A367M1S5</accession>
<organism evidence="1 2">
    <name type="scientific">Pseudomonas aeruginosa</name>
    <dbReference type="NCBI Taxonomy" id="287"/>
    <lineage>
        <taxon>Bacteria</taxon>
        <taxon>Pseudomonadati</taxon>
        <taxon>Pseudomonadota</taxon>
        <taxon>Gammaproteobacteria</taxon>
        <taxon>Pseudomonadales</taxon>
        <taxon>Pseudomonadaceae</taxon>
        <taxon>Pseudomonas</taxon>
    </lineage>
</organism>
<dbReference type="Pfam" id="PF10023">
    <property type="entry name" value="Aminopep"/>
    <property type="match status" value="1"/>
</dbReference>
<dbReference type="Proteomes" id="UP000253594">
    <property type="component" value="Unassembled WGS sequence"/>
</dbReference>
<proteinExistence type="predicted"/>
<protein>
    <submittedName>
        <fullName evidence="1">Aminopeptidase</fullName>
    </submittedName>
</protein>
<dbReference type="InterPro" id="IPR014553">
    <property type="entry name" value="Aminopept"/>
</dbReference>